<dbReference type="SUPFAM" id="SSF51261">
    <property type="entry name" value="Duplicated hybrid motif"/>
    <property type="match status" value="1"/>
</dbReference>
<proteinExistence type="predicted"/>
<protein>
    <submittedName>
        <fullName evidence="2">Peptidase family M23</fullName>
    </submittedName>
</protein>
<dbReference type="Proteomes" id="UP000053370">
    <property type="component" value="Unassembled WGS sequence"/>
</dbReference>
<organism evidence="2">
    <name type="scientific">Flexilinea flocculi</name>
    <dbReference type="NCBI Taxonomy" id="1678840"/>
    <lineage>
        <taxon>Bacteria</taxon>
        <taxon>Bacillati</taxon>
        <taxon>Chloroflexota</taxon>
        <taxon>Anaerolineae</taxon>
        <taxon>Anaerolineales</taxon>
        <taxon>Anaerolineaceae</taxon>
        <taxon>Flexilinea</taxon>
    </lineage>
</organism>
<dbReference type="AlphaFoldDB" id="A0A0S7BHZ0"/>
<name>A0A0S7BHZ0_9CHLR</name>
<dbReference type="Gene3D" id="2.70.70.10">
    <property type="entry name" value="Glucose Permease (Domain IIA)"/>
    <property type="match status" value="1"/>
</dbReference>
<evidence type="ECO:0000259" key="1">
    <source>
        <dbReference type="Pfam" id="PF01551"/>
    </source>
</evidence>
<evidence type="ECO:0000313" key="3">
    <source>
        <dbReference type="Proteomes" id="UP000053370"/>
    </source>
</evidence>
<dbReference type="InterPro" id="IPR016047">
    <property type="entry name" value="M23ase_b-sheet_dom"/>
</dbReference>
<gene>
    <name evidence="2" type="ORF">ATC1_137</name>
</gene>
<dbReference type="InterPro" id="IPR011055">
    <property type="entry name" value="Dup_hybrid_motif"/>
</dbReference>
<dbReference type="RefSeq" id="WP_062279016.1">
    <property type="nucleotide sequence ID" value="NZ_DF968181.1"/>
</dbReference>
<dbReference type="CDD" id="cd12797">
    <property type="entry name" value="M23_peptidase"/>
    <property type="match status" value="1"/>
</dbReference>
<sequence>MQFKKPYSGIAPITQEFGEKITNPEGHTGIDYALCSGTPIHASEAGAVALAVYSTTPYGNYVILNHAEGFQTLYAHLSRILISTGDPVSQNQVIGYSGNTGNSTGPHLHFELRYNKTPINPQPYLDQANETGQLAASDGKKPGLVQWQVVCDVLNVRSGPGIHFPICGQLAEGAAVIEEDRSESCWIQICSGRWVAMKYDNGILMLPLNE</sequence>
<dbReference type="EMBL" id="DF968181">
    <property type="protein sequence ID" value="GAP40044.1"/>
    <property type="molecule type" value="Genomic_DNA"/>
</dbReference>
<accession>A0A0S7BHZ0</accession>
<keyword evidence="3" id="KW-1185">Reference proteome</keyword>
<dbReference type="Pfam" id="PF01551">
    <property type="entry name" value="Peptidase_M23"/>
    <property type="match status" value="1"/>
</dbReference>
<dbReference type="InterPro" id="IPR050570">
    <property type="entry name" value="Cell_wall_metabolism_enzyme"/>
</dbReference>
<dbReference type="PANTHER" id="PTHR21666">
    <property type="entry name" value="PEPTIDASE-RELATED"/>
    <property type="match status" value="1"/>
</dbReference>
<dbReference type="PANTHER" id="PTHR21666:SF270">
    <property type="entry name" value="MUREIN HYDROLASE ACTIVATOR ENVC"/>
    <property type="match status" value="1"/>
</dbReference>
<dbReference type="STRING" id="1678840.ATC1_137"/>
<dbReference type="Gene3D" id="2.30.30.40">
    <property type="entry name" value="SH3 Domains"/>
    <property type="match status" value="1"/>
</dbReference>
<dbReference type="GO" id="GO:0004222">
    <property type="term" value="F:metalloendopeptidase activity"/>
    <property type="evidence" value="ECO:0007669"/>
    <property type="project" value="TreeGrafter"/>
</dbReference>
<reference evidence="2" key="1">
    <citation type="journal article" date="2015" name="Genome Announc.">
        <title>Draft Genome Sequence of Anaerolineae Strain TC1, a Novel Isolate from a Methanogenic Wastewater Treatment System.</title>
        <authorList>
            <person name="Matsuura N."/>
            <person name="Tourlousse D.M."/>
            <person name="Sun L."/>
            <person name="Toyonaga M."/>
            <person name="Kuroda K."/>
            <person name="Ohashi A."/>
            <person name="Cruz R."/>
            <person name="Yamaguchi T."/>
            <person name="Sekiguchi Y."/>
        </authorList>
    </citation>
    <scope>NUCLEOTIDE SEQUENCE [LARGE SCALE GENOMIC DNA]</scope>
    <source>
        <strain evidence="2">TC1</strain>
    </source>
</reference>
<evidence type="ECO:0000313" key="2">
    <source>
        <dbReference type="EMBL" id="GAP40044.1"/>
    </source>
</evidence>
<feature type="domain" description="M23ase beta-sheet core" evidence="1">
    <location>
        <begin position="26"/>
        <end position="121"/>
    </location>
</feature>